<dbReference type="NCBIfam" id="TIGR03862">
    <property type="entry name" value="flavo_PP4765"/>
    <property type="match status" value="1"/>
</dbReference>
<gene>
    <name evidence="6" type="ORF">BX591_113129</name>
</gene>
<evidence type="ECO:0000259" key="4">
    <source>
        <dbReference type="Pfam" id="PF03486"/>
    </source>
</evidence>
<dbReference type="EMBL" id="QLTK01000013">
    <property type="protein sequence ID" value="RAS27186.1"/>
    <property type="molecule type" value="Genomic_DNA"/>
</dbReference>
<feature type="domain" description="RsdA/BaiN/AoA(So)-like Rossmann fold-like" evidence="4">
    <location>
        <begin position="9"/>
        <end position="417"/>
    </location>
</feature>
<dbReference type="Pfam" id="PF03486">
    <property type="entry name" value="HI0933_like"/>
    <property type="match status" value="1"/>
</dbReference>
<evidence type="ECO:0000256" key="3">
    <source>
        <dbReference type="ARBA" id="ARBA00022827"/>
    </source>
</evidence>
<evidence type="ECO:0000256" key="1">
    <source>
        <dbReference type="ARBA" id="ARBA00001974"/>
    </source>
</evidence>
<dbReference type="RefSeq" id="WP_111933009.1">
    <property type="nucleotide sequence ID" value="NZ_CADFFP010000016.1"/>
</dbReference>
<comment type="cofactor">
    <cofactor evidence="1">
        <name>FAD</name>
        <dbReference type="ChEBI" id="CHEBI:57692"/>
    </cofactor>
</comment>
<proteinExistence type="predicted"/>
<dbReference type="Pfam" id="PF22780">
    <property type="entry name" value="HI0933_like_1st"/>
    <property type="match status" value="1"/>
</dbReference>
<reference evidence="6 7" key="1">
    <citation type="submission" date="2018-06" db="EMBL/GenBank/DDBJ databases">
        <title>Genomic Encyclopedia of Type Strains, Phase III (KMG-III): the genomes of soil and plant-associated and newly described type strains.</title>
        <authorList>
            <person name="Whitman W."/>
        </authorList>
    </citation>
    <scope>NUCLEOTIDE SEQUENCE [LARGE SCALE GENOMIC DNA]</scope>
    <source>
        <strain evidence="6 7">LMG 23644</strain>
    </source>
</reference>
<keyword evidence="3" id="KW-0274">FAD</keyword>
<dbReference type="PRINTS" id="PR00419">
    <property type="entry name" value="ADXRDTASE"/>
</dbReference>
<organism evidence="6 7">
    <name type="scientific">Paraburkholderia bryophila</name>
    <dbReference type="NCBI Taxonomy" id="420952"/>
    <lineage>
        <taxon>Bacteria</taxon>
        <taxon>Pseudomonadati</taxon>
        <taxon>Pseudomonadota</taxon>
        <taxon>Betaproteobacteria</taxon>
        <taxon>Burkholderiales</taxon>
        <taxon>Burkholderiaceae</taxon>
        <taxon>Paraburkholderia</taxon>
    </lineage>
</organism>
<evidence type="ECO:0000259" key="5">
    <source>
        <dbReference type="Pfam" id="PF22780"/>
    </source>
</evidence>
<dbReference type="InterPro" id="IPR004792">
    <property type="entry name" value="BaiN-like"/>
</dbReference>
<comment type="caution">
    <text evidence="6">The sequence shown here is derived from an EMBL/GenBank/DDBJ whole genome shotgun (WGS) entry which is preliminary data.</text>
</comment>
<keyword evidence="2" id="KW-0285">Flavoprotein</keyword>
<accession>A0A329BX07</accession>
<evidence type="ECO:0000313" key="6">
    <source>
        <dbReference type="EMBL" id="RAS27186.1"/>
    </source>
</evidence>
<dbReference type="Gene3D" id="3.50.50.60">
    <property type="entry name" value="FAD/NAD(P)-binding domain"/>
    <property type="match status" value="1"/>
</dbReference>
<dbReference type="Gene3D" id="2.40.30.10">
    <property type="entry name" value="Translation factors"/>
    <property type="match status" value="1"/>
</dbReference>
<dbReference type="Gene3D" id="1.10.8.260">
    <property type="entry name" value="HI0933 insert domain-like"/>
    <property type="match status" value="1"/>
</dbReference>
<dbReference type="SUPFAM" id="SSF51905">
    <property type="entry name" value="FAD/NAD(P)-binding domain"/>
    <property type="match status" value="1"/>
</dbReference>
<evidence type="ECO:0000313" key="7">
    <source>
        <dbReference type="Proteomes" id="UP000248918"/>
    </source>
</evidence>
<feature type="domain" description="RsdA/BaiN/AoA(So)-like insert" evidence="5">
    <location>
        <begin position="209"/>
        <end position="365"/>
    </location>
</feature>
<dbReference type="OrthoDB" id="5288829at2"/>
<dbReference type="Proteomes" id="UP000248918">
    <property type="component" value="Unassembled WGS sequence"/>
</dbReference>
<dbReference type="InterPro" id="IPR022460">
    <property type="entry name" value="Flavoprotein_PP4765"/>
</dbReference>
<dbReference type="InterPro" id="IPR057661">
    <property type="entry name" value="RsdA/BaiN/AoA(So)_Rossmann"/>
</dbReference>
<name>A0A329BX07_9BURK</name>
<dbReference type="InterPro" id="IPR036188">
    <property type="entry name" value="FAD/NAD-bd_sf"/>
</dbReference>
<evidence type="ECO:0008006" key="8">
    <source>
        <dbReference type="Google" id="ProtNLM"/>
    </source>
</evidence>
<evidence type="ECO:0000256" key="2">
    <source>
        <dbReference type="ARBA" id="ARBA00022630"/>
    </source>
</evidence>
<protein>
    <recommendedName>
        <fullName evidence="8">NAD(FAD)-utilizing dehydrogenase</fullName>
    </recommendedName>
</protein>
<sequence length="446" mass="47331">MPFSRDYARVAVIGGGPAGLMAAEALASHGVQVDVYDAMPSVGRKFLMAGKGGMNITHSEALEPFLGRYGARRQQIAPLLDAFGPDALRAWLKALGVETFVGSSGRVFPTDMKAAPMLRAWLHRLRETGVRFHMRHKWVGWDAEDRAVADASGRPAGHTLKFTTPDGEQLVTCDAVVFALGGASWPRLGSDAAWVPLMSARNVPVVPLRAANCGFDADWSPYLRERFAGQPVKPVAISLTDIDKTVHNRQGEILLTETGLEGSLIYALSSAIRERILADGDVTIALDLAPGLALDRVIVEVTRPRGSRSMSSHLQGRIGIGGVKLALLHEILSKETFADSNRLAHAVKALPVRLTRARPIAEAISTAGGIPFEALDSHLMVEQLPGAFCAGEMLDWEAPTGGYLLTACFASGLVAGRGALAYLTGLAGSNAANALNGSDTTQTPTA</sequence>
<dbReference type="AlphaFoldDB" id="A0A329BX07"/>
<dbReference type="PANTHER" id="PTHR42887:SF1">
    <property type="entry name" value="BLR3961 PROTEIN"/>
    <property type="match status" value="1"/>
</dbReference>
<dbReference type="STRING" id="1169143.GCA_000383275_05645"/>
<dbReference type="SUPFAM" id="SSF160996">
    <property type="entry name" value="HI0933 insert domain-like"/>
    <property type="match status" value="1"/>
</dbReference>
<dbReference type="NCBIfam" id="TIGR00275">
    <property type="entry name" value="aminoacetone oxidase family FAD-binding enzyme"/>
    <property type="match status" value="1"/>
</dbReference>
<dbReference type="InterPro" id="IPR055178">
    <property type="entry name" value="RsdA/BaiN/AoA(So)-like_dom"/>
</dbReference>
<dbReference type="PANTHER" id="PTHR42887">
    <property type="entry name" value="OS12G0638800 PROTEIN"/>
    <property type="match status" value="1"/>
</dbReference>
<dbReference type="InterPro" id="IPR023166">
    <property type="entry name" value="BaiN-like_dom_sf"/>
</dbReference>